<proteinExistence type="predicted"/>
<keyword evidence="2" id="KW-1185">Reference proteome</keyword>
<dbReference type="EMBL" id="BGZK01001306">
    <property type="protein sequence ID" value="GBP76843.1"/>
    <property type="molecule type" value="Genomic_DNA"/>
</dbReference>
<dbReference type="Proteomes" id="UP000299102">
    <property type="component" value="Unassembled WGS sequence"/>
</dbReference>
<gene>
    <name evidence="1" type="ORF">EVAR_49132_1</name>
</gene>
<reference evidence="1 2" key="1">
    <citation type="journal article" date="2019" name="Commun. Biol.">
        <title>The bagworm genome reveals a unique fibroin gene that provides high tensile strength.</title>
        <authorList>
            <person name="Kono N."/>
            <person name="Nakamura H."/>
            <person name="Ohtoshi R."/>
            <person name="Tomita M."/>
            <person name="Numata K."/>
            <person name="Arakawa K."/>
        </authorList>
    </citation>
    <scope>NUCLEOTIDE SEQUENCE [LARGE SCALE GENOMIC DNA]</scope>
</reference>
<accession>A0A4C1YPA8</accession>
<name>A0A4C1YPA8_EUMVA</name>
<dbReference type="AlphaFoldDB" id="A0A4C1YPA8"/>
<evidence type="ECO:0000313" key="1">
    <source>
        <dbReference type="EMBL" id="GBP76843.1"/>
    </source>
</evidence>
<comment type="caution">
    <text evidence="1">The sequence shown here is derived from an EMBL/GenBank/DDBJ whole genome shotgun (WGS) entry which is preliminary data.</text>
</comment>
<protein>
    <submittedName>
        <fullName evidence="1">Uncharacterized protein</fullName>
    </submittedName>
</protein>
<sequence>MRKAKNEIIQKNSNLLYHFITLCNPKEDVRKFQHTRAPRAPPAPLYTAMEPLNYDHAVGVGRAPAEGQAEVSITPPPLWAADRTDLALGARWSARPHSSSISR</sequence>
<organism evidence="1 2">
    <name type="scientific">Eumeta variegata</name>
    <name type="common">Bagworm moth</name>
    <name type="synonym">Eumeta japonica</name>
    <dbReference type="NCBI Taxonomy" id="151549"/>
    <lineage>
        <taxon>Eukaryota</taxon>
        <taxon>Metazoa</taxon>
        <taxon>Ecdysozoa</taxon>
        <taxon>Arthropoda</taxon>
        <taxon>Hexapoda</taxon>
        <taxon>Insecta</taxon>
        <taxon>Pterygota</taxon>
        <taxon>Neoptera</taxon>
        <taxon>Endopterygota</taxon>
        <taxon>Lepidoptera</taxon>
        <taxon>Glossata</taxon>
        <taxon>Ditrysia</taxon>
        <taxon>Tineoidea</taxon>
        <taxon>Psychidae</taxon>
        <taxon>Oiketicinae</taxon>
        <taxon>Eumeta</taxon>
    </lineage>
</organism>
<evidence type="ECO:0000313" key="2">
    <source>
        <dbReference type="Proteomes" id="UP000299102"/>
    </source>
</evidence>